<gene>
    <name evidence="2" type="ORF">THOM_0177</name>
</gene>
<keyword evidence="1" id="KW-1133">Transmembrane helix</keyword>
<dbReference type="OrthoDB" id="10362380at2759"/>
<keyword evidence="1" id="KW-0812">Transmembrane</keyword>
<reference evidence="2 3" key="1">
    <citation type="journal article" date="2012" name="PLoS Pathog.">
        <title>The genome of the obligate intracellular parasite Trachipleistophora hominis: new insights into microsporidian genome dynamics and reductive evolution.</title>
        <authorList>
            <person name="Heinz E."/>
            <person name="Williams T.A."/>
            <person name="Nakjang S."/>
            <person name="Noel C.J."/>
            <person name="Swan D.C."/>
            <person name="Goldberg A.V."/>
            <person name="Harris S.R."/>
            <person name="Weinmaier T."/>
            <person name="Markert S."/>
            <person name="Becher D."/>
            <person name="Bernhardt J."/>
            <person name="Dagan T."/>
            <person name="Hacker C."/>
            <person name="Lucocq J.M."/>
            <person name="Schweder T."/>
            <person name="Rattei T."/>
            <person name="Hall N."/>
            <person name="Hirt R.P."/>
            <person name="Embley T.M."/>
        </authorList>
    </citation>
    <scope>NUCLEOTIDE SEQUENCE [LARGE SCALE GENOMIC DNA]</scope>
</reference>
<protein>
    <submittedName>
        <fullName evidence="2">Uncharacterized protein</fullName>
    </submittedName>
</protein>
<evidence type="ECO:0000313" key="2">
    <source>
        <dbReference type="EMBL" id="ELQ76823.1"/>
    </source>
</evidence>
<dbReference type="Proteomes" id="UP000011185">
    <property type="component" value="Unassembled WGS sequence"/>
</dbReference>
<feature type="transmembrane region" description="Helical" evidence="1">
    <location>
        <begin position="137"/>
        <end position="154"/>
    </location>
</feature>
<accession>L7JZD7</accession>
<proteinExistence type="predicted"/>
<dbReference type="VEuPathDB" id="MicrosporidiaDB:THOM_0177"/>
<dbReference type="InParanoid" id="L7JZD7"/>
<dbReference type="EMBL" id="JH993812">
    <property type="protein sequence ID" value="ELQ76823.1"/>
    <property type="molecule type" value="Genomic_DNA"/>
</dbReference>
<keyword evidence="3" id="KW-1185">Reference proteome</keyword>
<evidence type="ECO:0000256" key="1">
    <source>
        <dbReference type="SAM" id="Phobius"/>
    </source>
</evidence>
<dbReference type="OMA" id="ERTMECG"/>
<dbReference type="AlphaFoldDB" id="L7JZD7"/>
<evidence type="ECO:0000313" key="3">
    <source>
        <dbReference type="Proteomes" id="UP000011185"/>
    </source>
</evidence>
<dbReference type="HOGENOM" id="CLU_1679279_0_0_1"/>
<organism evidence="2 3">
    <name type="scientific">Trachipleistophora hominis</name>
    <name type="common">Microsporidian parasite</name>
    <dbReference type="NCBI Taxonomy" id="72359"/>
    <lineage>
        <taxon>Eukaryota</taxon>
        <taxon>Fungi</taxon>
        <taxon>Fungi incertae sedis</taxon>
        <taxon>Microsporidia</taxon>
        <taxon>Pleistophoridae</taxon>
        <taxon>Trachipleistophora</taxon>
    </lineage>
</organism>
<keyword evidence="1" id="KW-0472">Membrane</keyword>
<sequence length="157" mass="18030">MFNEHTIASLLTSLEQLSAQHTHTKDDLKRLKYTKIALSVLAKQLKGPLNTSLQSHLQKYVNLPANTHTSVIKLKNDLVLDEMKRYAKKLRAKAVEFDGCLERDKEHVDKLQMGMTYNVNRTEENVRGAEERTMECGGWFVGSFVVFVVVYLVVRMF</sequence>
<name>L7JZD7_TRAHO</name>